<accession>A0ACB8Y6J1</accession>
<reference evidence="2" key="1">
    <citation type="journal article" date="2022" name="Mol. Ecol. Resour.">
        <title>The genomes of chicory, endive, great burdock and yacon provide insights into Asteraceae palaeo-polyploidization history and plant inulin production.</title>
        <authorList>
            <person name="Fan W."/>
            <person name="Wang S."/>
            <person name="Wang H."/>
            <person name="Wang A."/>
            <person name="Jiang F."/>
            <person name="Liu H."/>
            <person name="Zhao H."/>
            <person name="Xu D."/>
            <person name="Zhang Y."/>
        </authorList>
    </citation>
    <scope>NUCLEOTIDE SEQUENCE [LARGE SCALE GENOMIC DNA]</scope>
    <source>
        <strain evidence="2">cv. Niubang</strain>
    </source>
</reference>
<gene>
    <name evidence="1" type="ORF">L6452_35222</name>
</gene>
<sequence>MKAWRHSPDGEVIFLFIPYALNAWQDTLHVSFIDWQRGFDFGRHAFGRIMNNVVDIVVVRIVAEIQRSSAIAEAFPQVSSRMSRVVFASLISASSH</sequence>
<organism evidence="1 2">
    <name type="scientific">Arctium lappa</name>
    <name type="common">Greater burdock</name>
    <name type="synonym">Lappa major</name>
    <dbReference type="NCBI Taxonomy" id="4217"/>
    <lineage>
        <taxon>Eukaryota</taxon>
        <taxon>Viridiplantae</taxon>
        <taxon>Streptophyta</taxon>
        <taxon>Embryophyta</taxon>
        <taxon>Tracheophyta</taxon>
        <taxon>Spermatophyta</taxon>
        <taxon>Magnoliopsida</taxon>
        <taxon>eudicotyledons</taxon>
        <taxon>Gunneridae</taxon>
        <taxon>Pentapetalae</taxon>
        <taxon>asterids</taxon>
        <taxon>campanulids</taxon>
        <taxon>Asterales</taxon>
        <taxon>Asteraceae</taxon>
        <taxon>Carduoideae</taxon>
        <taxon>Cardueae</taxon>
        <taxon>Arctiinae</taxon>
        <taxon>Arctium</taxon>
    </lineage>
</organism>
<evidence type="ECO:0000313" key="2">
    <source>
        <dbReference type="Proteomes" id="UP001055879"/>
    </source>
</evidence>
<name>A0ACB8Y6J1_ARCLA</name>
<reference evidence="1 2" key="2">
    <citation type="journal article" date="2022" name="Mol. Ecol. Resour.">
        <title>The genomes of chicory, endive, great burdock and yacon provide insights into Asteraceae paleo-polyploidization history and plant inulin production.</title>
        <authorList>
            <person name="Fan W."/>
            <person name="Wang S."/>
            <person name="Wang H."/>
            <person name="Wang A."/>
            <person name="Jiang F."/>
            <person name="Liu H."/>
            <person name="Zhao H."/>
            <person name="Xu D."/>
            <person name="Zhang Y."/>
        </authorList>
    </citation>
    <scope>NUCLEOTIDE SEQUENCE [LARGE SCALE GENOMIC DNA]</scope>
    <source>
        <strain evidence="2">cv. Niubang</strain>
    </source>
</reference>
<comment type="caution">
    <text evidence="1">The sequence shown here is derived from an EMBL/GenBank/DDBJ whole genome shotgun (WGS) entry which is preliminary data.</text>
</comment>
<proteinExistence type="predicted"/>
<dbReference type="Proteomes" id="UP001055879">
    <property type="component" value="Linkage Group LG13"/>
</dbReference>
<keyword evidence="2" id="KW-1185">Reference proteome</keyword>
<dbReference type="EMBL" id="CM042059">
    <property type="protein sequence ID" value="KAI3680451.1"/>
    <property type="molecule type" value="Genomic_DNA"/>
</dbReference>
<evidence type="ECO:0000313" key="1">
    <source>
        <dbReference type="EMBL" id="KAI3680451.1"/>
    </source>
</evidence>
<protein>
    <submittedName>
        <fullName evidence="1">Uncharacterized protein</fullName>
    </submittedName>
</protein>